<dbReference type="EMBL" id="CP042582">
    <property type="protein sequence ID" value="QEX20477.1"/>
    <property type="molecule type" value="Genomic_DNA"/>
</dbReference>
<protein>
    <submittedName>
        <fullName evidence="1">Osmotically inducible protein C</fullName>
    </submittedName>
</protein>
<organism evidence="1 2">
    <name type="scientific">Hypericibacter adhaerens</name>
    <dbReference type="NCBI Taxonomy" id="2602016"/>
    <lineage>
        <taxon>Bacteria</taxon>
        <taxon>Pseudomonadati</taxon>
        <taxon>Pseudomonadota</taxon>
        <taxon>Alphaproteobacteria</taxon>
        <taxon>Rhodospirillales</taxon>
        <taxon>Dongiaceae</taxon>
        <taxon>Hypericibacter</taxon>
    </lineage>
</organism>
<sequence>MNVMTPAPAPTHVNGYDLARIQAIVATIQKDPDQARIEFKVRTAWKGQTRSESTIDSYRLGDREIARSFKIAADEPLELDGSNIAPNPQELLMAALNACLIVGYTATAAVRGVTLDRVEIETKGALDLRGFFGLDPDVPAGYRKLRVKVRISGDGTPEQFREIHAMVQATSPNLFNLTRAVQIVPELVVS</sequence>
<gene>
    <name evidence="1" type="ORF">FRZ61_03940</name>
</gene>
<dbReference type="InterPro" id="IPR003718">
    <property type="entry name" value="OsmC/Ohr_fam"/>
</dbReference>
<dbReference type="Proteomes" id="UP000325797">
    <property type="component" value="Chromosome"/>
</dbReference>
<name>A0A5J6MTK1_9PROT</name>
<dbReference type="InterPro" id="IPR015946">
    <property type="entry name" value="KH_dom-like_a/b"/>
</dbReference>
<dbReference type="RefSeq" id="WP_225309064.1">
    <property type="nucleotide sequence ID" value="NZ_CP042582.1"/>
</dbReference>
<keyword evidence="2" id="KW-1185">Reference proteome</keyword>
<dbReference type="AlphaFoldDB" id="A0A5J6MTK1"/>
<dbReference type="Pfam" id="PF02566">
    <property type="entry name" value="OsmC"/>
    <property type="match status" value="1"/>
</dbReference>
<dbReference type="SUPFAM" id="SSF82784">
    <property type="entry name" value="OsmC-like"/>
    <property type="match status" value="1"/>
</dbReference>
<dbReference type="PANTHER" id="PTHR35368:SF1">
    <property type="entry name" value="HYDROPEROXIDE REDUCTASE"/>
    <property type="match status" value="1"/>
</dbReference>
<evidence type="ECO:0000313" key="1">
    <source>
        <dbReference type="EMBL" id="QEX20477.1"/>
    </source>
</evidence>
<dbReference type="KEGG" id="hadh:FRZ61_03940"/>
<dbReference type="InterPro" id="IPR036102">
    <property type="entry name" value="OsmC/Ohrsf"/>
</dbReference>
<proteinExistence type="predicted"/>
<dbReference type="InterPro" id="IPR052924">
    <property type="entry name" value="OsmC/Ohr_hydroprdx_reductase"/>
</dbReference>
<reference evidence="1 2" key="1">
    <citation type="submission" date="2019-08" db="EMBL/GenBank/DDBJ databases">
        <title>Hyperibacter terrae gen. nov., sp. nov. and Hyperibacter viscosus sp. nov., two new members in the family Rhodospirillaceae isolated from the rhizosphere of Hypericum perforatum.</title>
        <authorList>
            <person name="Noviana Z."/>
        </authorList>
    </citation>
    <scope>NUCLEOTIDE SEQUENCE [LARGE SCALE GENOMIC DNA]</scope>
    <source>
        <strain evidence="1 2">R5959</strain>
    </source>
</reference>
<accession>A0A5J6MTK1</accession>
<evidence type="ECO:0000313" key="2">
    <source>
        <dbReference type="Proteomes" id="UP000325797"/>
    </source>
</evidence>
<dbReference type="Gene3D" id="3.30.300.20">
    <property type="match status" value="1"/>
</dbReference>
<dbReference type="PANTHER" id="PTHR35368">
    <property type="entry name" value="HYDROPEROXIDE REDUCTASE"/>
    <property type="match status" value="1"/>
</dbReference>